<dbReference type="OrthoDB" id="4760524at2759"/>
<evidence type="ECO:0000256" key="1">
    <source>
        <dbReference type="ARBA" id="ARBA00022737"/>
    </source>
</evidence>
<name>A0A9P6ZR09_9AGAM</name>
<organism evidence="3 4">
    <name type="scientific">Suillus placidus</name>
    <dbReference type="NCBI Taxonomy" id="48579"/>
    <lineage>
        <taxon>Eukaryota</taxon>
        <taxon>Fungi</taxon>
        <taxon>Dikarya</taxon>
        <taxon>Basidiomycota</taxon>
        <taxon>Agaricomycotina</taxon>
        <taxon>Agaricomycetes</taxon>
        <taxon>Agaricomycetidae</taxon>
        <taxon>Boletales</taxon>
        <taxon>Suillineae</taxon>
        <taxon>Suillaceae</taxon>
        <taxon>Suillus</taxon>
    </lineage>
</organism>
<dbReference type="SUPFAM" id="SSF51120">
    <property type="entry name" value="beta-Roll"/>
    <property type="match status" value="1"/>
</dbReference>
<accession>A0A9P6ZR09</accession>
<keyword evidence="4" id="KW-1185">Reference proteome</keyword>
<dbReference type="InterPro" id="IPR007111">
    <property type="entry name" value="NACHT_NTPase"/>
</dbReference>
<dbReference type="PROSITE" id="PS50837">
    <property type="entry name" value="NACHT"/>
    <property type="match status" value="1"/>
</dbReference>
<protein>
    <recommendedName>
        <fullName evidence="2">NACHT domain-containing protein</fullName>
    </recommendedName>
</protein>
<keyword evidence="1" id="KW-0677">Repeat</keyword>
<gene>
    <name evidence="3" type="ORF">EV702DRAFT_521224</name>
</gene>
<dbReference type="SUPFAM" id="SSF52540">
    <property type="entry name" value="P-loop containing nucleoside triphosphate hydrolases"/>
    <property type="match status" value="1"/>
</dbReference>
<evidence type="ECO:0000313" key="4">
    <source>
        <dbReference type="Proteomes" id="UP000714275"/>
    </source>
</evidence>
<evidence type="ECO:0000313" key="3">
    <source>
        <dbReference type="EMBL" id="KAG1774635.1"/>
    </source>
</evidence>
<dbReference type="InterPro" id="IPR011049">
    <property type="entry name" value="Serralysin-like_metalloprot_C"/>
</dbReference>
<reference evidence="3" key="1">
    <citation type="journal article" date="2020" name="New Phytol.">
        <title>Comparative genomics reveals dynamic genome evolution in host specialist ectomycorrhizal fungi.</title>
        <authorList>
            <person name="Lofgren L.A."/>
            <person name="Nguyen N.H."/>
            <person name="Vilgalys R."/>
            <person name="Ruytinx J."/>
            <person name="Liao H.L."/>
            <person name="Branco S."/>
            <person name="Kuo A."/>
            <person name="LaButti K."/>
            <person name="Lipzen A."/>
            <person name="Andreopoulos W."/>
            <person name="Pangilinan J."/>
            <person name="Riley R."/>
            <person name="Hundley H."/>
            <person name="Na H."/>
            <person name="Barry K."/>
            <person name="Grigoriev I.V."/>
            <person name="Stajich J.E."/>
            <person name="Kennedy P.G."/>
        </authorList>
    </citation>
    <scope>NUCLEOTIDE SEQUENCE</scope>
    <source>
        <strain evidence="3">DOB743</strain>
    </source>
</reference>
<evidence type="ECO:0000259" key="2">
    <source>
        <dbReference type="PROSITE" id="PS50837"/>
    </source>
</evidence>
<dbReference type="Proteomes" id="UP000714275">
    <property type="component" value="Unassembled WGS sequence"/>
</dbReference>
<dbReference type="EMBL" id="JABBWD010000040">
    <property type="protein sequence ID" value="KAG1774635.1"/>
    <property type="molecule type" value="Genomic_DNA"/>
</dbReference>
<sequence length="981" mass="111921">MTSYQAVEGTWEKLSQVTVKGAEYDSRERQPHPKCLKGTRVDLLDYIYGLLQKKEKNRLIWLHGTAGVGKSAVAFTVAEKMRGLKMTEETKIEKRLGGTFFFSRKHTKRRTTGYFFATLAYQLAINFPSVRGDVNRAIIENPALLDPDKSLRDQMEALFLRPLRKLLLRLRECPPLVFVIDALDECTPESLESESLDEPTAESELADLISLLGEALCEPDLPIIHILLTSRPEEHIRKAMQTEEMRPLVCEIPVKTSGKGVAATISLDGADVDNDIYIFLQHSFRELGSRHSDFPQPSVDQLARLASRAGRRFIVASTMMKFIDDRNHDPRDRLELMLELTSKMLPGTEVYKLYDRILSTCADPTLAYLHLSVVAALTDPLPLSQISKLLGPGQGRDVETVLTQLRSIINVPTDISLPVNIYHSSVRDYVSHRSNCSLRQVRYIASPHSLLALSSFRLMMQDLPDRTALLDALSELKKHSQATQPQDPKNMKDSLSFIVQSPDPLQVLIGLLWVRGDRGPELQFWLETLDGHAWLQTQGGKDWMLTDGGRHWLLNQGGMDWLQTPGGLDWLQTPGGLDWLQTPGGLDWLQTPAIKVWLRTQGGFNWLRNEAGLDWMQTPAMKVWLRTKGGFNWLCTEAGLNWLQTQTRDGRVGLQTQRRRNQLHVLAMYVWMESSGDQVCMQEWLQTPSSQQWFPSLSSYRQSSLSFSVSYAPISQPFSQLSHNRGDQLQTSDEGAWLIPGSLHWLQTLDGREWMQYRGGWDWLSTQSGRNWLQDTGGQDWLQTSGGRDWLQIYGRDWLQTQGGQDWLQTYGQAWRLTTIWVTVEEFSSTSEAVREYIIAPELLLQQAFQAIQQFKSLPDFLMFPAFLALRHQEHSTSALPQGCPPDMEIIHAMKAFSTFAYEARARSRSASDALNYACQNWAIHLSRAPNPWDNRLAYLFKSFWNHNLLSWLERQWSLRDLHSCLIILSEGQKLAMEHLL</sequence>
<comment type="caution">
    <text evidence="3">The sequence shown here is derived from an EMBL/GenBank/DDBJ whole genome shotgun (WGS) entry which is preliminary data.</text>
</comment>
<proteinExistence type="predicted"/>
<dbReference type="PANTHER" id="PTHR10039">
    <property type="entry name" value="AMELOGENIN"/>
    <property type="match status" value="1"/>
</dbReference>
<dbReference type="AlphaFoldDB" id="A0A9P6ZR09"/>
<dbReference type="InterPro" id="IPR027417">
    <property type="entry name" value="P-loop_NTPase"/>
</dbReference>
<dbReference type="InterPro" id="IPR056884">
    <property type="entry name" value="NPHP3-like_N"/>
</dbReference>
<dbReference type="Pfam" id="PF24883">
    <property type="entry name" value="NPHP3_N"/>
    <property type="match status" value="1"/>
</dbReference>
<feature type="domain" description="NACHT" evidence="2">
    <location>
        <begin position="58"/>
        <end position="232"/>
    </location>
</feature>
<dbReference type="Gene3D" id="3.40.50.300">
    <property type="entry name" value="P-loop containing nucleotide triphosphate hydrolases"/>
    <property type="match status" value="1"/>
</dbReference>
<dbReference type="PANTHER" id="PTHR10039:SF14">
    <property type="entry name" value="NACHT DOMAIN-CONTAINING PROTEIN"/>
    <property type="match status" value="1"/>
</dbReference>